<dbReference type="Pfam" id="PF03176">
    <property type="entry name" value="MMPL"/>
    <property type="match status" value="2"/>
</dbReference>
<accession>A0AB39Q8M8</accession>
<evidence type="ECO:0000256" key="1">
    <source>
        <dbReference type="ARBA" id="ARBA00004651"/>
    </source>
</evidence>
<gene>
    <name evidence="10" type="ORF">AB5J49_43135</name>
</gene>
<evidence type="ECO:0000256" key="8">
    <source>
        <dbReference type="SAM" id="Phobius"/>
    </source>
</evidence>
<feature type="region of interest" description="Disordered" evidence="7">
    <location>
        <begin position="1"/>
        <end position="30"/>
    </location>
</feature>
<feature type="transmembrane region" description="Helical" evidence="8">
    <location>
        <begin position="662"/>
        <end position="684"/>
    </location>
</feature>
<evidence type="ECO:0000256" key="2">
    <source>
        <dbReference type="ARBA" id="ARBA00010157"/>
    </source>
</evidence>
<organism evidence="10">
    <name type="scientific">Streptomyces sp. R28</name>
    <dbReference type="NCBI Taxonomy" id="3238628"/>
    <lineage>
        <taxon>Bacteria</taxon>
        <taxon>Bacillati</taxon>
        <taxon>Actinomycetota</taxon>
        <taxon>Actinomycetes</taxon>
        <taxon>Kitasatosporales</taxon>
        <taxon>Streptomycetaceae</taxon>
        <taxon>Streptomyces</taxon>
    </lineage>
</organism>
<name>A0AB39Q8M8_9ACTN</name>
<feature type="transmembrane region" description="Helical" evidence="8">
    <location>
        <begin position="393"/>
        <end position="415"/>
    </location>
</feature>
<feature type="transmembrane region" description="Helical" evidence="8">
    <location>
        <begin position="696"/>
        <end position="717"/>
    </location>
</feature>
<evidence type="ECO:0000256" key="5">
    <source>
        <dbReference type="ARBA" id="ARBA00022989"/>
    </source>
</evidence>
<evidence type="ECO:0000259" key="9">
    <source>
        <dbReference type="Pfam" id="PF03176"/>
    </source>
</evidence>
<evidence type="ECO:0000256" key="4">
    <source>
        <dbReference type="ARBA" id="ARBA00022692"/>
    </source>
</evidence>
<sequence length="765" mass="79757">MAVPPQHPPQAAASGGGPPSSGGRDAPRRLRRGSWGMVVQRHAGKLLIGCLLAAVAAAVFGAQVSDRLSSGGYRYSHPDTQHAVDVLADDFHIAARANLILTVHDPQGMRTGAAASAGRALAQRVREHPGVTMAADPWSLPQATYLFTAEGRTALVVVQLAGDDRTASATARTIAGHAVATPGLAVDAGGSALVGDELIRGAQSGLERAELFAIPLTFLALALAFRSVPAALLPLTVGATAIALTLAVLRLLAAVTPVTVFALNITTSLGFGLAVDYSLFLLARYRSERMAGQPLTTALDTAVRTAGRTVVYSGMAVAASLVALLVFPVYALSSMAYAALSVITAAALSALVIIPAVIVLLGPRGDRLLLPRRPATGGDLWGRLARSVTSRPWLWALPLVTILCALAAPFAHVAFATADHRLLPETSPARQATQHAQDIFDSRQVDPIWLLMPHATTRDPALAAYTNTIRHTPGVAQATLLPSPPGSAASVVRVVPAHPSDSAQATDTLARLRALPAPAKVLYAGGTADRADTMNALAAKVPWAVGILIGATFVLLFLFTGSLLLPIKALIMAALGLTVSFGVLVVVFQQGHFDHLLGGFTAPGYLEPSLVIMIVCLCFGLATDYEMFLLSRIREEYLKTGDTRSATITGTRQTAGIITSPAVVLTTVLLSLAASPLLMLKIVGIGTAVSVLIDAFIIRPLLVPALLALLGQANWWAPAWMRRLHQHIGLDEHAHPPALPTPATPSAACTTARSTSNAAAKNPIP</sequence>
<dbReference type="RefSeq" id="WP_369174336.1">
    <property type="nucleotide sequence ID" value="NZ_CP163439.1"/>
</dbReference>
<reference evidence="10" key="1">
    <citation type="submission" date="2024-07" db="EMBL/GenBank/DDBJ databases">
        <authorList>
            <person name="Yu S.T."/>
        </authorList>
    </citation>
    <scope>NUCLEOTIDE SEQUENCE</scope>
    <source>
        <strain evidence="10">R28</strain>
    </source>
</reference>
<dbReference type="InterPro" id="IPR004869">
    <property type="entry name" value="MMPL_dom"/>
</dbReference>
<feature type="transmembrane region" description="Helical" evidence="8">
    <location>
        <begin position="543"/>
        <end position="565"/>
    </location>
</feature>
<feature type="transmembrane region" description="Helical" evidence="8">
    <location>
        <begin position="337"/>
        <end position="362"/>
    </location>
</feature>
<feature type="transmembrane region" description="Helical" evidence="8">
    <location>
        <begin position="570"/>
        <end position="590"/>
    </location>
</feature>
<evidence type="ECO:0000256" key="3">
    <source>
        <dbReference type="ARBA" id="ARBA00022475"/>
    </source>
</evidence>
<feature type="compositionally biased region" description="Low complexity" evidence="7">
    <location>
        <begin position="744"/>
        <end position="765"/>
    </location>
</feature>
<keyword evidence="4 8" id="KW-0812">Transmembrane</keyword>
<feature type="transmembrane region" description="Helical" evidence="8">
    <location>
        <begin position="261"/>
        <end position="283"/>
    </location>
</feature>
<dbReference type="PANTHER" id="PTHR33406">
    <property type="entry name" value="MEMBRANE PROTEIN MJ1562-RELATED"/>
    <property type="match status" value="1"/>
</dbReference>
<keyword evidence="3" id="KW-1003">Cell membrane</keyword>
<dbReference type="InterPro" id="IPR050545">
    <property type="entry name" value="Mycobact_MmpL"/>
</dbReference>
<evidence type="ECO:0000313" key="10">
    <source>
        <dbReference type="EMBL" id="XDQ39615.1"/>
    </source>
</evidence>
<dbReference type="EMBL" id="CP163439">
    <property type="protein sequence ID" value="XDQ39615.1"/>
    <property type="molecule type" value="Genomic_DNA"/>
</dbReference>
<dbReference type="PANTHER" id="PTHR33406:SF11">
    <property type="entry name" value="MEMBRANE PROTEIN SCO6666-RELATED"/>
    <property type="match status" value="1"/>
</dbReference>
<evidence type="ECO:0000256" key="6">
    <source>
        <dbReference type="ARBA" id="ARBA00023136"/>
    </source>
</evidence>
<feature type="domain" description="Membrane transport protein MMPL" evidence="9">
    <location>
        <begin position="477"/>
        <end position="719"/>
    </location>
</feature>
<feature type="transmembrane region" description="Helical" evidence="8">
    <location>
        <begin position="610"/>
        <end position="630"/>
    </location>
</feature>
<feature type="transmembrane region" description="Helical" evidence="8">
    <location>
        <begin position="232"/>
        <end position="255"/>
    </location>
</feature>
<protein>
    <submittedName>
        <fullName evidence="10">MMPL family transporter</fullName>
    </submittedName>
</protein>
<dbReference type="AlphaFoldDB" id="A0AB39Q8M8"/>
<dbReference type="SUPFAM" id="SSF82866">
    <property type="entry name" value="Multidrug efflux transporter AcrB transmembrane domain"/>
    <property type="match status" value="2"/>
</dbReference>
<feature type="domain" description="Membrane transport protein MMPL" evidence="9">
    <location>
        <begin position="79"/>
        <end position="392"/>
    </location>
</feature>
<feature type="transmembrane region" description="Helical" evidence="8">
    <location>
        <begin position="46"/>
        <end position="64"/>
    </location>
</feature>
<feature type="transmembrane region" description="Helical" evidence="8">
    <location>
        <begin position="310"/>
        <end position="331"/>
    </location>
</feature>
<keyword evidence="6 8" id="KW-0472">Membrane</keyword>
<dbReference type="GO" id="GO:0005886">
    <property type="term" value="C:plasma membrane"/>
    <property type="evidence" value="ECO:0007669"/>
    <property type="project" value="UniProtKB-SubCell"/>
</dbReference>
<keyword evidence="5 8" id="KW-1133">Transmembrane helix</keyword>
<proteinExistence type="inferred from homology"/>
<evidence type="ECO:0000256" key="7">
    <source>
        <dbReference type="SAM" id="MobiDB-lite"/>
    </source>
</evidence>
<feature type="region of interest" description="Disordered" evidence="7">
    <location>
        <begin position="735"/>
        <end position="765"/>
    </location>
</feature>
<comment type="subcellular location">
    <subcellularLocation>
        <location evidence="1">Cell membrane</location>
        <topology evidence="1">Multi-pass membrane protein</topology>
    </subcellularLocation>
</comment>
<dbReference type="Gene3D" id="1.20.1640.10">
    <property type="entry name" value="Multidrug efflux transporter AcrB transmembrane domain"/>
    <property type="match status" value="2"/>
</dbReference>
<comment type="similarity">
    <text evidence="2">Belongs to the resistance-nodulation-cell division (RND) (TC 2.A.6) family. MmpL subfamily.</text>
</comment>